<dbReference type="OrthoDB" id="1885101at2759"/>
<reference evidence="3" key="1">
    <citation type="submission" date="2020-01" db="EMBL/GenBank/DDBJ databases">
        <title>Genome sequence of Kobresia littledalei, the first chromosome-level genome in the family Cyperaceae.</title>
        <authorList>
            <person name="Qu G."/>
        </authorList>
    </citation>
    <scope>NUCLEOTIDE SEQUENCE</scope>
    <source>
        <strain evidence="3">C.B.Clarke</strain>
        <tissue evidence="3">Leaf</tissue>
    </source>
</reference>
<dbReference type="PANTHER" id="PTHR33270">
    <property type="entry name" value="BNAC05G50380D PROTEIN"/>
    <property type="match status" value="1"/>
</dbReference>
<dbReference type="AlphaFoldDB" id="A0A833QDA4"/>
<evidence type="ECO:0000313" key="4">
    <source>
        <dbReference type="Proteomes" id="UP000623129"/>
    </source>
</evidence>
<evidence type="ECO:0000259" key="2">
    <source>
        <dbReference type="Pfam" id="PF23156"/>
    </source>
</evidence>
<keyword evidence="4" id="KW-1185">Reference proteome</keyword>
<gene>
    <name evidence="3" type="ORF">FCM35_KLT13226</name>
</gene>
<organism evidence="3 4">
    <name type="scientific">Carex littledalei</name>
    <dbReference type="NCBI Taxonomy" id="544730"/>
    <lineage>
        <taxon>Eukaryota</taxon>
        <taxon>Viridiplantae</taxon>
        <taxon>Streptophyta</taxon>
        <taxon>Embryophyta</taxon>
        <taxon>Tracheophyta</taxon>
        <taxon>Spermatophyta</taxon>
        <taxon>Magnoliopsida</taxon>
        <taxon>Liliopsida</taxon>
        <taxon>Poales</taxon>
        <taxon>Cyperaceae</taxon>
        <taxon>Cyperoideae</taxon>
        <taxon>Cariceae</taxon>
        <taxon>Carex</taxon>
        <taxon>Carex subgen. Euthyceras</taxon>
    </lineage>
</organism>
<dbReference type="Pfam" id="PF23156">
    <property type="entry name" value="DUF7054"/>
    <property type="match status" value="1"/>
</dbReference>
<protein>
    <recommendedName>
        <fullName evidence="2">DUF7054 domain-containing protein</fullName>
    </recommendedName>
</protein>
<proteinExistence type="predicted"/>
<evidence type="ECO:0000256" key="1">
    <source>
        <dbReference type="SAM" id="MobiDB-lite"/>
    </source>
</evidence>
<dbReference type="EMBL" id="SWLB01000025">
    <property type="protein sequence ID" value="KAF3322085.1"/>
    <property type="molecule type" value="Genomic_DNA"/>
</dbReference>
<accession>A0A833QDA4</accession>
<sequence>MYEASLRRRRSFSKRGSPIRRSQQPRKILPRCASEPILWIVQLVPADDDVISESDQKEKEVTPLFINPTFYSCYHLFEPSLPRLLDPSEVEKKVLVSVTVEGSVGPIKALVRLGASVEEAIKAVLQRYKSEGRSPRLDTAVTASFQLHHSHFSLQSLNKNDKIGEVGGRSFYLHKNCETKGSYSGMEESNWVINQSTDILSSVKTQAVNTSRSFMLFIIKKFNKIKRRSIRLWRVVTCDNCL</sequence>
<dbReference type="InterPro" id="IPR055482">
    <property type="entry name" value="DUF7054"/>
</dbReference>
<evidence type="ECO:0000313" key="3">
    <source>
        <dbReference type="EMBL" id="KAF3322085.1"/>
    </source>
</evidence>
<dbReference type="InterPro" id="IPR040358">
    <property type="entry name" value="At4g22758-like"/>
</dbReference>
<dbReference type="Proteomes" id="UP000623129">
    <property type="component" value="Unassembled WGS sequence"/>
</dbReference>
<feature type="region of interest" description="Disordered" evidence="1">
    <location>
        <begin position="1"/>
        <end position="25"/>
    </location>
</feature>
<comment type="caution">
    <text evidence="3">The sequence shown here is derived from an EMBL/GenBank/DDBJ whole genome shotgun (WGS) entry which is preliminary data.</text>
</comment>
<feature type="domain" description="DUF7054" evidence="2">
    <location>
        <begin position="91"/>
        <end position="173"/>
    </location>
</feature>
<name>A0A833QDA4_9POAL</name>
<dbReference type="PANTHER" id="PTHR33270:SF6">
    <property type="entry name" value="OS02G0448600 PROTEIN"/>
    <property type="match status" value="1"/>
</dbReference>